<dbReference type="Proteomes" id="UP001652625">
    <property type="component" value="Chromosome 12"/>
</dbReference>
<evidence type="ECO:0000256" key="2">
    <source>
        <dbReference type="SAM" id="SignalP"/>
    </source>
</evidence>
<evidence type="ECO:0000313" key="5">
    <source>
        <dbReference type="RefSeq" id="XP_065668578.1"/>
    </source>
</evidence>
<feature type="chain" id="PRO_5045025999" evidence="2">
    <location>
        <begin position="22"/>
        <end position="569"/>
    </location>
</feature>
<keyword evidence="2" id="KW-0732">Signal</keyword>
<evidence type="ECO:0000256" key="1">
    <source>
        <dbReference type="SAM" id="Phobius"/>
    </source>
</evidence>
<feature type="signal peptide" evidence="2">
    <location>
        <begin position="1"/>
        <end position="21"/>
    </location>
</feature>
<dbReference type="Gene3D" id="3.40.50.11530">
    <property type="match status" value="1"/>
</dbReference>
<feature type="transmembrane region" description="Helical" evidence="1">
    <location>
        <begin position="255"/>
        <end position="277"/>
    </location>
</feature>
<sequence>MEILSAIRVFQLVAMLPTIVGKPFNATKIEVENICTKKYFEETYLRDEKLVLDAKVFAEKCSNSRSHQCAQRILLEENTLQATFGITTEGKDALHVYYEKSFSKQFFQDCWGAAIQINAKNYSQTFYFIEYEHIPEVSVLVEPGAEIQINSIYLPTGHLLSMTIRTPGSQCEKDRLEELYEAASTENLTHCSQFELLFILRVTEEICNQKVSINKSVADAINSLKKVCVQKTGNQDSTEFGNKTKNVEIHSGINALLLVFSAFTALFVIVLGLIIYVKVWRNKQYKTHKFLSESWLLENHSKIRDKNNISYVAQNISYVAQNISDAAQNNRYISVLIINRPGCDLLDKAMINLTFVLKSFGIDVKLAALEQTQIDSDGGIASFMQKNIETCDYILIACSYSNPEDFENQKPYEFAIRVINGLAYHNNSCSRYIPIYLNDYSEVAHLIPSFLKVTIAAGFKIPEDVLKLVKILSNNTCTSEKELKNDFFINELRESVTKYLSKDHKKCSFKAGCPKGLIGQSVSNLSFSAIDSRYSSLKSIIESSSSFDIRNNAADEIQNVQCFSKLYDF</sequence>
<dbReference type="RefSeq" id="XP_065668578.1">
    <property type="nucleotide sequence ID" value="XM_065812506.1"/>
</dbReference>
<name>A0ABM4D2T2_HYDVU</name>
<organism evidence="3 4">
    <name type="scientific">Hydra vulgaris</name>
    <name type="common">Hydra</name>
    <name type="synonym">Hydra attenuata</name>
    <dbReference type="NCBI Taxonomy" id="6087"/>
    <lineage>
        <taxon>Eukaryota</taxon>
        <taxon>Metazoa</taxon>
        <taxon>Cnidaria</taxon>
        <taxon>Hydrozoa</taxon>
        <taxon>Hydroidolina</taxon>
        <taxon>Anthoathecata</taxon>
        <taxon>Aplanulata</taxon>
        <taxon>Hydridae</taxon>
        <taxon>Hydra</taxon>
    </lineage>
</organism>
<gene>
    <name evidence="4 5" type="primary">LOC100205133</name>
</gene>
<evidence type="ECO:0000313" key="3">
    <source>
        <dbReference type="Proteomes" id="UP001652625"/>
    </source>
</evidence>
<dbReference type="RefSeq" id="XP_065668577.1">
    <property type="nucleotide sequence ID" value="XM_065812505.1"/>
</dbReference>
<keyword evidence="1" id="KW-0812">Transmembrane</keyword>
<reference evidence="4 5" key="1">
    <citation type="submission" date="2025-05" db="UniProtKB">
        <authorList>
            <consortium name="RefSeq"/>
        </authorList>
    </citation>
    <scope>IDENTIFICATION</scope>
</reference>
<accession>A0ABM4D2T2</accession>
<dbReference type="GeneID" id="100205133"/>
<proteinExistence type="predicted"/>
<protein>
    <submittedName>
        <fullName evidence="4 5">Uncharacterized protein LOC100205133 isoform X2</fullName>
    </submittedName>
</protein>
<keyword evidence="1" id="KW-1133">Transmembrane helix</keyword>
<keyword evidence="3" id="KW-1185">Reference proteome</keyword>
<evidence type="ECO:0000313" key="4">
    <source>
        <dbReference type="RefSeq" id="XP_065668577.1"/>
    </source>
</evidence>
<keyword evidence="1" id="KW-0472">Membrane</keyword>